<evidence type="ECO:0000256" key="6">
    <source>
        <dbReference type="ARBA" id="ARBA00023136"/>
    </source>
</evidence>
<accession>A0ABP0HRR0</accession>
<keyword evidence="2 8" id="KW-0812">Transmembrane</keyword>
<keyword evidence="6 8" id="KW-0472">Membrane</keyword>
<comment type="subcellular location">
    <subcellularLocation>
        <location evidence="1">Membrane</location>
        <topology evidence="1">Multi-pass membrane protein</topology>
    </subcellularLocation>
</comment>
<keyword evidence="3" id="KW-0479">Metal-binding</keyword>
<dbReference type="Pfam" id="PF00097">
    <property type="entry name" value="zf-C3HC4"/>
    <property type="match status" value="1"/>
</dbReference>
<dbReference type="InterPro" id="IPR013083">
    <property type="entry name" value="Znf_RING/FYVE/PHD"/>
</dbReference>
<feature type="repeat" description="Solcar" evidence="8">
    <location>
        <begin position="312"/>
        <end position="407"/>
    </location>
</feature>
<dbReference type="PANTHER" id="PTHR46080">
    <property type="entry name" value="MITOCHONDRIAL SUBSTRATE CARRIER FAMILY PROTEIN J"/>
    <property type="match status" value="1"/>
</dbReference>
<gene>
    <name evidence="10" type="ORF">CCMP2556_LOCUS2843</name>
</gene>
<keyword evidence="5" id="KW-0862">Zinc</keyword>
<comment type="caution">
    <text evidence="10">The sequence shown here is derived from an EMBL/GenBank/DDBJ whole genome shotgun (WGS) entry which is preliminary data.</text>
</comment>
<dbReference type="SUPFAM" id="SSF103506">
    <property type="entry name" value="Mitochondrial carrier"/>
    <property type="match status" value="1"/>
</dbReference>
<reference evidence="10 11" key="1">
    <citation type="submission" date="2024-02" db="EMBL/GenBank/DDBJ databases">
        <authorList>
            <person name="Chen Y."/>
            <person name="Shah S."/>
            <person name="Dougan E. K."/>
            <person name="Thang M."/>
            <person name="Chan C."/>
        </authorList>
    </citation>
    <scope>NUCLEOTIDE SEQUENCE [LARGE SCALE GENOMIC DNA]</scope>
</reference>
<dbReference type="Gene3D" id="3.30.40.10">
    <property type="entry name" value="Zinc/RING finger domain, C3HC4 (zinc finger)"/>
    <property type="match status" value="1"/>
</dbReference>
<dbReference type="Proteomes" id="UP001642484">
    <property type="component" value="Unassembled WGS sequence"/>
</dbReference>
<dbReference type="PROSITE" id="PS50920">
    <property type="entry name" value="SOLCAR"/>
    <property type="match status" value="1"/>
</dbReference>
<evidence type="ECO:0000256" key="1">
    <source>
        <dbReference type="ARBA" id="ARBA00004141"/>
    </source>
</evidence>
<dbReference type="CDD" id="cd16620">
    <property type="entry name" value="vRING-HC-C4C4_RBBP6"/>
    <property type="match status" value="1"/>
</dbReference>
<dbReference type="InterPro" id="IPR001841">
    <property type="entry name" value="Znf_RING"/>
</dbReference>
<evidence type="ECO:0000259" key="9">
    <source>
        <dbReference type="PROSITE" id="PS50089"/>
    </source>
</evidence>
<evidence type="ECO:0000256" key="8">
    <source>
        <dbReference type="PROSITE-ProRule" id="PRU00282"/>
    </source>
</evidence>
<feature type="domain" description="RING-type" evidence="9">
    <location>
        <begin position="8"/>
        <end position="51"/>
    </location>
</feature>
<evidence type="ECO:0000313" key="10">
    <source>
        <dbReference type="EMBL" id="CAK8992387.1"/>
    </source>
</evidence>
<dbReference type="PANTHER" id="PTHR46080:SF18">
    <property type="entry name" value="MITOCHONDRIAL SUBSTRATE CARRIER FAMILY PROTEIN J"/>
    <property type="match status" value="1"/>
</dbReference>
<evidence type="ECO:0000256" key="7">
    <source>
        <dbReference type="PROSITE-ProRule" id="PRU00175"/>
    </source>
</evidence>
<evidence type="ECO:0000256" key="2">
    <source>
        <dbReference type="ARBA" id="ARBA00022692"/>
    </source>
</evidence>
<evidence type="ECO:0000313" key="11">
    <source>
        <dbReference type="Proteomes" id="UP001642484"/>
    </source>
</evidence>
<dbReference type="EMBL" id="CAXAMN010001113">
    <property type="protein sequence ID" value="CAK8992387.1"/>
    <property type="molecule type" value="Genomic_DNA"/>
</dbReference>
<keyword evidence="4 7" id="KW-0863">Zinc-finger</keyword>
<proteinExistence type="predicted"/>
<dbReference type="PROSITE" id="PS50089">
    <property type="entry name" value="ZF_RING_2"/>
    <property type="match status" value="1"/>
</dbReference>
<evidence type="ECO:0000256" key="4">
    <source>
        <dbReference type="ARBA" id="ARBA00022771"/>
    </source>
</evidence>
<dbReference type="Gene3D" id="1.50.40.10">
    <property type="entry name" value="Mitochondrial carrier domain"/>
    <property type="match status" value="1"/>
</dbReference>
<keyword evidence="11" id="KW-1185">Reference proteome</keyword>
<dbReference type="InterPro" id="IPR018108">
    <property type="entry name" value="MCP_transmembrane"/>
</dbReference>
<dbReference type="InterPro" id="IPR023395">
    <property type="entry name" value="MCP_dom_sf"/>
</dbReference>
<sequence>MAPVEWLCELCTEILLDPVTLPCCGESFCQECLRQWTITKLEDGAQRPRCPAGCGKKIDYRLPQTSKVLRQLLESSHSAEIAERRGEAEDVTPLLGGFEAWQEVAAARDIVVGDQVYVSFGTSGVVLCNHETTHVKVKFDSVLHGTGTLNVFPAQLMPQLPRSRSACGSEQRALQIGEAVVAALNLTTGEPPVVAVPFGTPGTIVGAAVEGRIEVLFTSSSGPKRLNVQRFEIETAGELLGGFRMAQQVKACRDIYAEAILLVESGTLGQVLGEYSDTRLVVRFERRMDGSEQAVNLGPGEIEFDRKAMQQRAMTCAAISGVCAAGSALVTQPFDVVKTRMQIHCMVTSDAKSGYRYFKVARVGKTFRETMAMAGWRGLWVGSMARVVQMGLSGLLIGPLFEYAELLSNDADRPLRHPLILGEDPGRTIVHPRSTRDMFIEVKTG</sequence>
<dbReference type="SUPFAM" id="SSF57850">
    <property type="entry name" value="RING/U-box"/>
    <property type="match status" value="1"/>
</dbReference>
<organism evidence="10 11">
    <name type="scientific">Durusdinium trenchii</name>
    <dbReference type="NCBI Taxonomy" id="1381693"/>
    <lineage>
        <taxon>Eukaryota</taxon>
        <taxon>Sar</taxon>
        <taxon>Alveolata</taxon>
        <taxon>Dinophyceae</taxon>
        <taxon>Suessiales</taxon>
        <taxon>Symbiodiniaceae</taxon>
        <taxon>Durusdinium</taxon>
    </lineage>
</organism>
<protein>
    <recommendedName>
        <fullName evidence="9">RING-type domain-containing protein</fullName>
    </recommendedName>
</protein>
<dbReference type="InterPro" id="IPR018957">
    <property type="entry name" value="Znf_C3HC4_RING-type"/>
</dbReference>
<name>A0ABP0HRR0_9DINO</name>
<dbReference type="Pfam" id="PF00153">
    <property type="entry name" value="Mito_carr"/>
    <property type="match status" value="1"/>
</dbReference>
<evidence type="ECO:0000256" key="3">
    <source>
        <dbReference type="ARBA" id="ARBA00022723"/>
    </source>
</evidence>
<evidence type="ECO:0000256" key="5">
    <source>
        <dbReference type="ARBA" id="ARBA00022833"/>
    </source>
</evidence>